<evidence type="ECO:0000256" key="7">
    <source>
        <dbReference type="PIRSR" id="PIRSR000350-2"/>
    </source>
</evidence>
<dbReference type="EMBL" id="CP157484">
    <property type="protein sequence ID" value="XBO40111.1"/>
    <property type="molecule type" value="Genomic_DNA"/>
</dbReference>
<feature type="domain" description="Pyridine nucleotide-disulphide oxidoreductase dimerisation" evidence="11">
    <location>
        <begin position="339"/>
        <end position="446"/>
    </location>
</feature>
<evidence type="ECO:0000256" key="6">
    <source>
        <dbReference type="ARBA" id="ARBA00023284"/>
    </source>
</evidence>
<name>A0AAU7JIA0_9HYPH</name>
<evidence type="ECO:0000313" key="13">
    <source>
        <dbReference type="EMBL" id="XBO40111.1"/>
    </source>
</evidence>
<organism evidence="13">
    <name type="scientific">Alsobacter sp. KACC 23698</name>
    <dbReference type="NCBI Taxonomy" id="3149229"/>
    <lineage>
        <taxon>Bacteria</taxon>
        <taxon>Pseudomonadati</taxon>
        <taxon>Pseudomonadota</taxon>
        <taxon>Alphaproteobacteria</taxon>
        <taxon>Hyphomicrobiales</taxon>
        <taxon>Alsobacteraceae</taxon>
        <taxon>Alsobacter</taxon>
    </lineage>
</organism>
<dbReference type="Pfam" id="PF02852">
    <property type="entry name" value="Pyr_redox_dim"/>
    <property type="match status" value="1"/>
</dbReference>
<dbReference type="PANTHER" id="PTHR42737">
    <property type="entry name" value="GLUTATHIONE REDUCTASE"/>
    <property type="match status" value="1"/>
</dbReference>
<dbReference type="Gene3D" id="3.50.50.60">
    <property type="entry name" value="FAD/NAD(P)-binding domain"/>
    <property type="match status" value="2"/>
</dbReference>
<dbReference type="PIRSF" id="PIRSF000350">
    <property type="entry name" value="Mercury_reductase_MerA"/>
    <property type="match status" value="1"/>
</dbReference>
<protein>
    <submittedName>
        <fullName evidence="13">Glutathione-disulfide reductase</fullName>
        <ecNumber evidence="13">1.8.1.7</ecNumber>
    </submittedName>
</protein>
<evidence type="ECO:0000256" key="4">
    <source>
        <dbReference type="ARBA" id="ARBA00023002"/>
    </source>
</evidence>
<keyword evidence="3 8" id="KW-0274">FAD</keyword>
<evidence type="ECO:0000256" key="9">
    <source>
        <dbReference type="PIRSR" id="PIRSR000350-4"/>
    </source>
</evidence>
<dbReference type="GO" id="GO:0045454">
    <property type="term" value="P:cell redox homeostasis"/>
    <property type="evidence" value="ECO:0007669"/>
    <property type="project" value="InterPro"/>
</dbReference>
<dbReference type="InterPro" id="IPR016156">
    <property type="entry name" value="FAD/NAD-linked_Rdtase_dimer_sf"/>
</dbReference>
<dbReference type="Pfam" id="PF07992">
    <property type="entry name" value="Pyr_redox_2"/>
    <property type="match status" value="1"/>
</dbReference>
<proteinExistence type="inferred from homology"/>
<keyword evidence="5" id="KW-1015">Disulfide bond</keyword>
<comment type="cofactor">
    <cofactor evidence="8">
        <name>FAD</name>
        <dbReference type="ChEBI" id="CHEBI:57692"/>
    </cofactor>
    <text evidence="8">Binds 1 FAD per subunit.</text>
</comment>
<dbReference type="AlphaFoldDB" id="A0AAU7JIA0"/>
<keyword evidence="8" id="KW-0520">NAD</keyword>
<gene>
    <name evidence="13" type="primary">gorA</name>
    <name evidence="13" type="ORF">ABEG18_04840</name>
</gene>
<evidence type="ECO:0000259" key="12">
    <source>
        <dbReference type="Pfam" id="PF07992"/>
    </source>
</evidence>
<dbReference type="GO" id="GO:0005829">
    <property type="term" value="C:cytosol"/>
    <property type="evidence" value="ECO:0007669"/>
    <property type="project" value="TreeGrafter"/>
</dbReference>
<dbReference type="NCBIfam" id="NF004776">
    <property type="entry name" value="PRK06116.1"/>
    <property type="match status" value="1"/>
</dbReference>
<comment type="similarity">
    <text evidence="1 10">Belongs to the class-I pyridine nucleotide-disulfide oxidoreductase family.</text>
</comment>
<dbReference type="Gene3D" id="3.30.390.30">
    <property type="match status" value="1"/>
</dbReference>
<feature type="disulfide bond" description="Redox-active" evidence="9">
    <location>
        <begin position="43"/>
        <end position="48"/>
    </location>
</feature>
<dbReference type="RefSeq" id="WP_406856965.1">
    <property type="nucleotide sequence ID" value="NZ_CP157484.1"/>
</dbReference>
<dbReference type="EC" id="1.8.1.7" evidence="13"/>
<dbReference type="SUPFAM" id="SSF55424">
    <property type="entry name" value="FAD/NAD-linked reductases, dimerisation (C-terminal) domain"/>
    <property type="match status" value="1"/>
</dbReference>
<dbReference type="InterPro" id="IPR023753">
    <property type="entry name" value="FAD/NAD-binding_dom"/>
</dbReference>
<dbReference type="InterPro" id="IPR012999">
    <property type="entry name" value="Pyr_OxRdtase_I_AS"/>
</dbReference>
<evidence type="ECO:0000256" key="8">
    <source>
        <dbReference type="PIRSR" id="PIRSR000350-3"/>
    </source>
</evidence>
<keyword evidence="8" id="KW-0547">Nucleotide-binding</keyword>
<dbReference type="SUPFAM" id="SSF51905">
    <property type="entry name" value="FAD/NAD(P)-binding domain"/>
    <property type="match status" value="1"/>
</dbReference>
<dbReference type="PRINTS" id="PR00411">
    <property type="entry name" value="PNDRDTASEI"/>
</dbReference>
<evidence type="ECO:0000256" key="1">
    <source>
        <dbReference type="ARBA" id="ARBA00007532"/>
    </source>
</evidence>
<feature type="binding site" evidence="8">
    <location>
        <position position="304"/>
    </location>
    <ligand>
        <name>FAD</name>
        <dbReference type="ChEBI" id="CHEBI:57692"/>
    </ligand>
</feature>
<feature type="binding site" evidence="8">
    <location>
        <position position="263"/>
    </location>
    <ligand>
        <name>NAD(+)</name>
        <dbReference type="ChEBI" id="CHEBI:57540"/>
    </ligand>
</feature>
<dbReference type="PRINTS" id="PR00368">
    <property type="entry name" value="FADPNR"/>
</dbReference>
<accession>A0AAU7JIA0</accession>
<dbReference type="InterPro" id="IPR004099">
    <property type="entry name" value="Pyr_nucl-diS_OxRdtase_dimer"/>
</dbReference>
<dbReference type="InterPro" id="IPR046952">
    <property type="entry name" value="GSHR/TRXR-like"/>
</dbReference>
<evidence type="ECO:0000259" key="11">
    <source>
        <dbReference type="Pfam" id="PF02852"/>
    </source>
</evidence>
<feature type="active site" description="Proton acceptor" evidence="7">
    <location>
        <position position="436"/>
    </location>
</feature>
<dbReference type="GO" id="GO:0034599">
    <property type="term" value="P:cellular response to oxidative stress"/>
    <property type="evidence" value="ECO:0007669"/>
    <property type="project" value="TreeGrafter"/>
</dbReference>
<dbReference type="PANTHER" id="PTHR42737:SF2">
    <property type="entry name" value="GLUTATHIONE REDUCTASE"/>
    <property type="match status" value="1"/>
</dbReference>
<keyword evidence="4 10" id="KW-0560">Oxidoreductase</keyword>
<dbReference type="InterPro" id="IPR036188">
    <property type="entry name" value="FAD/NAD-bd_sf"/>
</dbReference>
<dbReference type="InterPro" id="IPR001100">
    <property type="entry name" value="Pyr_nuc-diS_OxRdtase"/>
</dbReference>
<feature type="binding site" evidence="8">
    <location>
        <begin position="176"/>
        <end position="183"/>
    </location>
    <ligand>
        <name>NAD(+)</name>
        <dbReference type="ChEBI" id="CHEBI:57540"/>
    </ligand>
</feature>
<feature type="domain" description="FAD/NAD(P)-binding" evidence="12">
    <location>
        <begin position="7"/>
        <end position="319"/>
    </location>
</feature>
<sequence>MSGYDVDLFVIGAGSGGVRAARIAAGYGARVMVAEEHRIGGTCVIRGCVPKKLYVYASRFAAEFEEAAGFGWSVPEPHFEFAALKAAKDKEIVRLEGAYRANLERSGATLVPGRAVLEGPNAVRLADGSRVTAERILVAVGAHPFVPNAIKGCGLVETSNDIFEWESLPKSVVIAGGGYIAVEFASLLARLGSEVTLVLRADKVLRGFDEDMRNALTAHLPYGGVRIVAGAEIASIDGRVGNIAVNLTTGDAIACERVVYATGRVPNTAGLGLAEAGVEVDAAGAIRVDRASRSTAASVYAVGDVTNRVNLTPVAIREGHAFADTVYGGRPTEVDHSLVPSAVFTTPEIGSVGLTEGQARSRCEVTVYKTNFRPMKATLSGSVDRTLMKIVVEKATDRVLGVHIFGEGAGEMIQCLAIAVRMGATKRDFDMTLAVHPTAAEELVTMRTPWEGGGVT</sequence>
<evidence type="ECO:0000256" key="10">
    <source>
        <dbReference type="RuleBase" id="RU003691"/>
    </source>
</evidence>
<evidence type="ECO:0000256" key="3">
    <source>
        <dbReference type="ARBA" id="ARBA00022827"/>
    </source>
</evidence>
<dbReference type="GO" id="GO:0006749">
    <property type="term" value="P:glutathione metabolic process"/>
    <property type="evidence" value="ECO:0007669"/>
    <property type="project" value="TreeGrafter"/>
</dbReference>
<evidence type="ECO:0000256" key="5">
    <source>
        <dbReference type="ARBA" id="ARBA00023157"/>
    </source>
</evidence>
<feature type="binding site" evidence="8">
    <location>
        <position position="52"/>
    </location>
    <ligand>
        <name>FAD</name>
        <dbReference type="ChEBI" id="CHEBI:57692"/>
    </ligand>
</feature>
<dbReference type="PROSITE" id="PS00076">
    <property type="entry name" value="PYRIDINE_REDOX_1"/>
    <property type="match status" value="1"/>
</dbReference>
<dbReference type="GO" id="GO:0004362">
    <property type="term" value="F:glutathione-disulfide reductase (NADPH) activity"/>
    <property type="evidence" value="ECO:0007669"/>
    <property type="project" value="UniProtKB-EC"/>
</dbReference>
<keyword evidence="2 10" id="KW-0285">Flavoprotein</keyword>
<reference evidence="13" key="1">
    <citation type="submission" date="2024-05" db="EMBL/GenBank/DDBJ databases">
        <authorList>
            <person name="Kim S."/>
            <person name="Heo J."/>
            <person name="Choi H."/>
            <person name="Choi Y."/>
            <person name="Kwon S.-W."/>
            <person name="Kim Y."/>
        </authorList>
    </citation>
    <scope>NUCLEOTIDE SEQUENCE</scope>
    <source>
        <strain evidence="13">KACC 23698</strain>
    </source>
</reference>
<keyword evidence="6 10" id="KW-0676">Redox-active center</keyword>
<dbReference type="GO" id="GO:0050660">
    <property type="term" value="F:flavin adenine dinucleotide binding"/>
    <property type="evidence" value="ECO:0007669"/>
    <property type="project" value="InterPro"/>
</dbReference>
<evidence type="ECO:0000256" key="2">
    <source>
        <dbReference type="ARBA" id="ARBA00022630"/>
    </source>
</evidence>